<gene>
    <name evidence="2" type="ORF">KQ657_004840</name>
</gene>
<dbReference type="GeneID" id="66118214"/>
<proteinExistence type="predicted"/>
<evidence type="ECO:0000313" key="3">
    <source>
        <dbReference type="Proteomes" id="UP000790833"/>
    </source>
</evidence>
<dbReference type="RefSeq" id="XP_043049679.1">
    <property type="nucleotide sequence ID" value="XM_043195506.1"/>
</dbReference>
<dbReference type="AlphaFoldDB" id="A0A9P8AJH2"/>
<dbReference type="Proteomes" id="UP000790833">
    <property type="component" value="Unassembled WGS sequence"/>
</dbReference>
<sequence length="343" mass="39229">MATRKDREEVLTAVEHTYRHDLPVHLYTAHLLHRIDPSWPNRRWTSWPLSDSKVPDPRTEVTYSDNVIPRDYFSTDINGQVTDVSEAATESDGTGSDTDSDTDSIWDLEDDEPEAQIRDYGLVTFKETLTNSRNDLLNEVASAIKSRVTQRALKISGGGDVGEVPDDFVMEVSKSIANKVDGLLDALLSMQQRKKAPVTLLNWQDVVLASLRVKGANAGVKVNTASVYNSCHVIFEDNTFKYEFEDGSQLAGDEAIEKYYNELTEQEKKEYDDNKVKSWYFINQKHHLIQNALRLKAHMNHISPDKGRPHKKRKQIHKEAKQMVFEHGGFRLDQDEYVVRLEH</sequence>
<dbReference type="EMBL" id="JAHMUF010000008">
    <property type="protein sequence ID" value="KAG7194132.1"/>
    <property type="molecule type" value="Genomic_DNA"/>
</dbReference>
<dbReference type="OrthoDB" id="4068335at2759"/>
<reference evidence="2" key="1">
    <citation type="submission" date="2021-03" db="EMBL/GenBank/DDBJ databases">
        <authorList>
            <person name="Palmer J.M."/>
        </authorList>
    </citation>
    <scope>NUCLEOTIDE SEQUENCE</scope>
    <source>
        <strain evidence="2">ARV_011</strain>
    </source>
</reference>
<protein>
    <recommendedName>
        <fullName evidence="4">Rrn9 domain-containing protein</fullName>
    </recommendedName>
</protein>
<accession>A0A9P8AJH2</accession>
<evidence type="ECO:0000256" key="1">
    <source>
        <dbReference type="SAM" id="MobiDB-lite"/>
    </source>
</evidence>
<name>A0A9P8AJH2_9ASCO</name>
<feature type="region of interest" description="Disordered" evidence="1">
    <location>
        <begin position="79"/>
        <end position="108"/>
    </location>
</feature>
<evidence type="ECO:0008006" key="4">
    <source>
        <dbReference type="Google" id="ProtNLM"/>
    </source>
</evidence>
<comment type="caution">
    <text evidence="2">The sequence shown here is derived from an EMBL/GenBank/DDBJ whole genome shotgun (WGS) entry which is preliminary data.</text>
</comment>
<keyword evidence="3" id="KW-1185">Reference proteome</keyword>
<feature type="compositionally biased region" description="Acidic residues" evidence="1">
    <location>
        <begin position="98"/>
        <end position="108"/>
    </location>
</feature>
<organism evidence="2 3">
    <name type="scientific">Scheffersomyces spartinae</name>
    <dbReference type="NCBI Taxonomy" id="45513"/>
    <lineage>
        <taxon>Eukaryota</taxon>
        <taxon>Fungi</taxon>
        <taxon>Dikarya</taxon>
        <taxon>Ascomycota</taxon>
        <taxon>Saccharomycotina</taxon>
        <taxon>Pichiomycetes</taxon>
        <taxon>Debaryomycetaceae</taxon>
        <taxon>Scheffersomyces</taxon>
    </lineage>
</organism>
<evidence type="ECO:0000313" key="2">
    <source>
        <dbReference type="EMBL" id="KAG7194132.1"/>
    </source>
</evidence>